<feature type="compositionally biased region" description="Low complexity" evidence="1">
    <location>
        <begin position="49"/>
        <end position="61"/>
    </location>
</feature>
<evidence type="ECO:0000313" key="3">
    <source>
        <dbReference type="EMBL" id="EFH09146.1"/>
    </source>
</evidence>
<comment type="caution">
    <text evidence="3">The sequence shown here is derived from an EMBL/GenBank/DDBJ whole genome shotgun (WGS) entry which is preliminary data.</text>
</comment>
<reference evidence="3 4" key="1">
    <citation type="submission" date="2010-04" db="EMBL/GenBank/DDBJ databases">
        <authorList>
            <person name="Qin X."/>
            <person name="Bachman B."/>
            <person name="Battles P."/>
            <person name="Bell A."/>
            <person name="Bess C."/>
            <person name="Bickham C."/>
            <person name="Chaboub L."/>
            <person name="Chen D."/>
            <person name="Coyle M."/>
            <person name="Deiros D.R."/>
            <person name="Dinh H."/>
            <person name="Forbes L."/>
            <person name="Fowler G."/>
            <person name="Francisco L."/>
            <person name="Fu Q."/>
            <person name="Gubbala S."/>
            <person name="Hale W."/>
            <person name="Han Y."/>
            <person name="Hemphill L."/>
            <person name="Highlander S.K."/>
            <person name="Hirani K."/>
            <person name="Hogues M."/>
            <person name="Jackson L."/>
            <person name="Jakkamsetti A."/>
            <person name="Javaid M."/>
            <person name="Jiang H."/>
            <person name="Korchina V."/>
            <person name="Kovar C."/>
            <person name="Lara F."/>
            <person name="Lee S."/>
            <person name="Mata R."/>
            <person name="Mathew T."/>
            <person name="Moen C."/>
            <person name="Morales K."/>
            <person name="Munidasa M."/>
            <person name="Nazareth L."/>
            <person name="Ngo R."/>
            <person name="Nguyen L."/>
            <person name="Okwuonu G."/>
            <person name="Ongeri F."/>
            <person name="Patil S."/>
            <person name="Petrosino J."/>
            <person name="Pham C."/>
            <person name="Pham P."/>
            <person name="Pu L.-L."/>
            <person name="Puazo M."/>
            <person name="Raj R."/>
            <person name="Reid J."/>
            <person name="Rouhana J."/>
            <person name="Saada N."/>
            <person name="Shang Y."/>
            <person name="Simmons D."/>
            <person name="Thornton R."/>
            <person name="Warren J."/>
            <person name="Weissenberger G."/>
            <person name="Zhang J."/>
            <person name="Zhang L."/>
            <person name="Zhou C."/>
            <person name="Zhu D."/>
            <person name="Muzny D."/>
            <person name="Worley K."/>
            <person name="Gibbs R."/>
        </authorList>
    </citation>
    <scope>NUCLEOTIDE SEQUENCE [LARGE SCALE GENOMIC DNA]</scope>
    <source>
        <strain evidence="3 4">ATCC 49957</strain>
    </source>
</reference>
<evidence type="ECO:0000256" key="1">
    <source>
        <dbReference type="SAM" id="MobiDB-lite"/>
    </source>
</evidence>
<dbReference type="Proteomes" id="UP000005324">
    <property type="component" value="Unassembled WGS sequence"/>
</dbReference>
<feature type="compositionally biased region" description="Low complexity" evidence="1">
    <location>
        <begin position="24"/>
        <end position="37"/>
    </location>
</feature>
<protein>
    <recommendedName>
        <fullName evidence="5">AMIN domain-containing protein</fullName>
    </recommendedName>
</protein>
<feature type="signal peptide" evidence="2">
    <location>
        <begin position="1"/>
        <end position="23"/>
    </location>
</feature>
<proteinExistence type="predicted"/>
<feature type="non-terminal residue" evidence="3">
    <location>
        <position position="170"/>
    </location>
</feature>
<gene>
    <name evidence="3" type="ORF">HMPREF0731_4635</name>
</gene>
<organism evidence="3 4">
    <name type="scientific">Pseudoroseomonas cervicalis ATCC 49957</name>
    <dbReference type="NCBI Taxonomy" id="525371"/>
    <lineage>
        <taxon>Bacteria</taxon>
        <taxon>Pseudomonadati</taxon>
        <taxon>Pseudomonadota</taxon>
        <taxon>Alphaproteobacteria</taxon>
        <taxon>Acetobacterales</taxon>
        <taxon>Roseomonadaceae</taxon>
        <taxon>Roseomonas</taxon>
    </lineage>
</organism>
<keyword evidence="2" id="KW-0732">Signal</keyword>
<name>D5RU73_9PROT</name>
<dbReference type="HOGENOM" id="CLU_1574082_0_0_5"/>
<keyword evidence="4" id="KW-1185">Reference proteome</keyword>
<evidence type="ECO:0000313" key="4">
    <source>
        <dbReference type="Proteomes" id="UP000005324"/>
    </source>
</evidence>
<dbReference type="AlphaFoldDB" id="D5RU73"/>
<feature type="region of interest" description="Disordered" evidence="1">
    <location>
        <begin position="24"/>
        <end position="62"/>
    </location>
</feature>
<feature type="chain" id="PRO_5003075797" description="AMIN domain-containing protein" evidence="2">
    <location>
        <begin position="24"/>
        <end position="170"/>
    </location>
</feature>
<accession>D5RU73</accession>
<evidence type="ECO:0000256" key="2">
    <source>
        <dbReference type="SAM" id="SignalP"/>
    </source>
</evidence>
<sequence length="170" mass="17688">MRQTRPAWLLALWLGLGPLASQPAGPALGQPAPGGPAASPPPGQGEVVPAAASPAGPATLAQRVPQRVTVRTGQHPGFSRIVFDWPELPGYTLVQQGDVVELVFGPAGTLAFEAASVRPPRNIASVEPLSGGLRLRLTPGSRARHFVLGRRVVVDLLDPPAPPTPPAQRQ</sequence>
<evidence type="ECO:0008006" key="5">
    <source>
        <dbReference type="Google" id="ProtNLM"/>
    </source>
</evidence>
<dbReference type="EMBL" id="ADVL01000943">
    <property type="protein sequence ID" value="EFH09146.1"/>
    <property type="molecule type" value="Genomic_DNA"/>
</dbReference>